<reference evidence="6" key="2">
    <citation type="submission" date="2018-04" db="EMBL/GenBank/DDBJ databases">
        <title>OnivRS2 (Oryza nivara Reference Sequence Version 2).</title>
        <authorList>
            <person name="Zhang J."/>
            <person name="Kudrna D."/>
            <person name="Lee S."/>
            <person name="Talag J."/>
            <person name="Rajasekar S."/>
            <person name="Welchert J."/>
            <person name="Hsing Y.-I."/>
            <person name="Wing R.A."/>
        </authorList>
    </citation>
    <scope>NUCLEOTIDE SEQUENCE [LARGE SCALE GENOMIC DNA]</scope>
    <source>
        <strain evidence="6">SL10</strain>
    </source>
</reference>
<evidence type="ECO:0000313" key="7">
    <source>
        <dbReference type="Proteomes" id="UP000006591"/>
    </source>
</evidence>
<keyword evidence="3" id="KW-0521">NADP</keyword>
<dbReference type="InterPro" id="IPR002347">
    <property type="entry name" value="SDR_fam"/>
</dbReference>
<evidence type="ECO:0000256" key="4">
    <source>
        <dbReference type="ARBA" id="ARBA00023002"/>
    </source>
</evidence>
<evidence type="ECO:0000313" key="6">
    <source>
        <dbReference type="EnsemblPlants" id="ONIVA03G42480.2"/>
    </source>
</evidence>
<accession>A0A0E0GWA7</accession>
<dbReference type="GO" id="GO:0016020">
    <property type="term" value="C:membrane"/>
    <property type="evidence" value="ECO:0007669"/>
    <property type="project" value="UniProtKB-SubCell"/>
</dbReference>
<dbReference type="PANTHER" id="PTHR43391:SF14">
    <property type="entry name" value="DEHYDROGENASE_REDUCTASE SDR FAMILY PROTEIN 7-LIKE"/>
    <property type="match status" value="1"/>
</dbReference>
<dbReference type="SUPFAM" id="SSF51735">
    <property type="entry name" value="NAD(P)-binding Rossmann-fold domains"/>
    <property type="match status" value="1"/>
</dbReference>
<dbReference type="InterPro" id="IPR036291">
    <property type="entry name" value="NAD(P)-bd_dom_sf"/>
</dbReference>
<sequence>MEQVVNAVLDLVVPPASMVMLAFAWPTLSFLRGVEWVVKTLTVENMQNKVVLITGASSAIGEQIAYEYARRNANLVLVARREHRLFAVRENARALGAGQVLVIAADVVKEDDCRRLVGDTISFFGQLNHLVNTVSLGHDFCFEEAGDTVAFPHLMDVNFWGNVYPTYAALPYLRRSHGRVVVNAAVESWLPMPRMTLYSVITHLSSTQNSSLHQQAAKAAVIDFYESLRYEVGDEVGISVATHGWIGGEASGGKFMLEEGAEMQWKGEEREVPLAGGQVEAYARTVVAGACRGDAHVKHPSWYDVFLVFRAFAPDVLAWTFRLLLSTPSPSPPASARRHQLAALPAPPLHPLLEYPSARSPGRAAQQHKLE</sequence>
<organism evidence="6">
    <name type="scientific">Oryza nivara</name>
    <name type="common">Indian wild rice</name>
    <name type="synonym">Oryza sativa f. spontanea</name>
    <dbReference type="NCBI Taxonomy" id="4536"/>
    <lineage>
        <taxon>Eukaryota</taxon>
        <taxon>Viridiplantae</taxon>
        <taxon>Streptophyta</taxon>
        <taxon>Embryophyta</taxon>
        <taxon>Tracheophyta</taxon>
        <taxon>Spermatophyta</taxon>
        <taxon>Magnoliopsida</taxon>
        <taxon>Liliopsida</taxon>
        <taxon>Poales</taxon>
        <taxon>Poaceae</taxon>
        <taxon>BOP clade</taxon>
        <taxon>Oryzoideae</taxon>
        <taxon>Oryzeae</taxon>
        <taxon>Oryzinae</taxon>
        <taxon>Oryza</taxon>
    </lineage>
</organism>
<dbReference type="STRING" id="4536.A0A0E0GWA7"/>
<dbReference type="PRINTS" id="PR00081">
    <property type="entry name" value="GDHRDH"/>
</dbReference>
<name>A0A0E0GWA7_ORYNI</name>
<protein>
    <submittedName>
        <fullName evidence="6">Uncharacterized protein</fullName>
    </submittedName>
</protein>
<keyword evidence="7" id="KW-1185">Reference proteome</keyword>
<dbReference type="EnsemblPlants" id="ONIVA03G42480.2">
    <property type="protein sequence ID" value="ONIVA03G42480.2"/>
    <property type="gene ID" value="ONIVA03G42480"/>
</dbReference>
<dbReference type="Pfam" id="PF00106">
    <property type="entry name" value="adh_short"/>
    <property type="match status" value="1"/>
</dbReference>
<comment type="subcellular location">
    <subcellularLocation>
        <location evidence="1">Membrane</location>
        <topology evidence="1">Single-pass type II membrane protein</topology>
    </subcellularLocation>
</comment>
<dbReference type="GO" id="GO:0016491">
    <property type="term" value="F:oxidoreductase activity"/>
    <property type="evidence" value="ECO:0007669"/>
    <property type="project" value="UniProtKB-KW"/>
</dbReference>
<dbReference type="PANTHER" id="PTHR43391">
    <property type="entry name" value="RETINOL DEHYDROGENASE-RELATED"/>
    <property type="match status" value="1"/>
</dbReference>
<feature type="region of interest" description="Disordered" evidence="5">
    <location>
        <begin position="348"/>
        <end position="371"/>
    </location>
</feature>
<evidence type="ECO:0000256" key="2">
    <source>
        <dbReference type="ARBA" id="ARBA00006484"/>
    </source>
</evidence>
<dbReference type="GO" id="GO:0005829">
    <property type="term" value="C:cytosol"/>
    <property type="evidence" value="ECO:0007669"/>
    <property type="project" value="TreeGrafter"/>
</dbReference>
<dbReference type="Proteomes" id="UP000006591">
    <property type="component" value="Chromosome 3"/>
</dbReference>
<evidence type="ECO:0000256" key="5">
    <source>
        <dbReference type="SAM" id="MobiDB-lite"/>
    </source>
</evidence>
<dbReference type="Gene3D" id="3.40.50.720">
    <property type="entry name" value="NAD(P)-binding Rossmann-like Domain"/>
    <property type="match status" value="1"/>
</dbReference>
<proteinExistence type="inferred from homology"/>
<reference evidence="6" key="1">
    <citation type="submission" date="2015-04" db="UniProtKB">
        <authorList>
            <consortium name="EnsemblPlants"/>
        </authorList>
    </citation>
    <scope>IDENTIFICATION</scope>
    <source>
        <strain evidence="6">SL10</strain>
    </source>
</reference>
<dbReference type="eggNOG" id="KOG1205">
    <property type="taxonomic scope" value="Eukaryota"/>
</dbReference>
<comment type="similarity">
    <text evidence="2">Belongs to the short-chain dehydrogenases/reductases (SDR) family.</text>
</comment>
<dbReference type="HOGENOM" id="CLU_010194_2_1_1"/>
<evidence type="ECO:0000256" key="3">
    <source>
        <dbReference type="ARBA" id="ARBA00022857"/>
    </source>
</evidence>
<dbReference type="OMA" id="VLNWTFR"/>
<evidence type="ECO:0000256" key="1">
    <source>
        <dbReference type="ARBA" id="ARBA00004606"/>
    </source>
</evidence>
<dbReference type="Gramene" id="ONIVA03G42480.2">
    <property type="protein sequence ID" value="ONIVA03G42480.2"/>
    <property type="gene ID" value="ONIVA03G42480"/>
</dbReference>
<dbReference type="AlphaFoldDB" id="A0A0E0GWA7"/>
<keyword evidence="4" id="KW-0560">Oxidoreductase</keyword>